<dbReference type="AlphaFoldDB" id="A0A0H5RDR3"/>
<feature type="non-terminal residue" evidence="2">
    <location>
        <position position="109"/>
    </location>
</feature>
<organism evidence="2">
    <name type="scientific">Spongospora subterranea</name>
    <dbReference type="NCBI Taxonomy" id="70186"/>
    <lineage>
        <taxon>Eukaryota</taxon>
        <taxon>Sar</taxon>
        <taxon>Rhizaria</taxon>
        <taxon>Endomyxa</taxon>
        <taxon>Phytomyxea</taxon>
        <taxon>Plasmodiophorida</taxon>
        <taxon>Plasmodiophoridae</taxon>
        <taxon>Spongospora</taxon>
    </lineage>
</organism>
<name>A0A0H5RDR3_9EUKA</name>
<accession>A0A0H5RDR3</accession>
<dbReference type="EMBL" id="HACM01011459">
    <property type="protein sequence ID" value="CRZ11901.1"/>
    <property type="molecule type" value="Transcribed_RNA"/>
</dbReference>
<protein>
    <recommendedName>
        <fullName evidence="1">PH domain-containing protein</fullName>
    </recommendedName>
</protein>
<dbReference type="Gene3D" id="2.30.29.30">
    <property type="entry name" value="Pleckstrin-homology domain (PH domain)/Phosphotyrosine-binding domain (PTB)"/>
    <property type="match status" value="1"/>
</dbReference>
<dbReference type="SMART" id="SM00233">
    <property type="entry name" value="PH"/>
    <property type="match status" value="1"/>
</dbReference>
<dbReference type="PROSITE" id="PS50003">
    <property type="entry name" value="PH_DOMAIN"/>
    <property type="match status" value="1"/>
</dbReference>
<dbReference type="Pfam" id="PF00169">
    <property type="entry name" value="PH"/>
    <property type="match status" value="1"/>
</dbReference>
<evidence type="ECO:0000259" key="1">
    <source>
        <dbReference type="PROSITE" id="PS50003"/>
    </source>
</evidence>
<dbReference type="CDD" id="cd00821">
    <property type="entry name" value="PH"/>
    <property type="match status" value="1"/>
</dbReference>
<dbReference type="InterPro" id="IPR001849">
    <property type="entry name" value="PH_domain"/>
</dbReference>
<dbReference type="SUPFAM" id="SSF50729">
    <property type="entry name" value="PH domain-like"/>
    <property type="match status" value="1"/>
</dbReference>
<feature type="domain" description="PH" evidence="1">
    <location>
        <begin position="1"/>
        <end position="94"/>
    </location>
</feature>
<sequence>MSKQGGRRQNWKKRHFFLCSSSNPVLVYFKDKPVDDSSLPDGGFCLAGAYLQDGGVVGRKHSFLVLTKARQYFFESVDATECHGWVRAIQAAIESTTPTNLVNYYTLNW</sequence>
<dbReference type="InterPro" id="IPR011993">
    <property type="entry name" value="PH-like_dom_sf"/>
</dbReference>
<proteinExistence type="predicted"/>
<evidence type="ECO:0000313" key="2">
    <source>
        <dbReference type="EMBL" id="CRZ11901.1"/>
    </source>
</evidence>
<reference evidence="2" key="1">
    <citation type="submission" date="2015-04" db="EMBL/GenBank/DDBJ databases">
        <title>The genome sequence of the plant pathogenic Rhizarian Plasmodiophora brassicae reveals insights in its biotrophic life cycle and the origin of chitin synthesis.</title>
        <authorList>
            <person name="Schwelm A."/>
            <person name="Fogelqvist J."/>
            <person name="Knaust A."/>
            <person name="Julke S."/>
            <person name="Lilja T."/>
            <person name="Dhandapani V."/>
            <person name="Bonilla-Rosso G."/>
            <person name="Karlsson M."/>
            <person name="Shevchenko A."/>
            <person name="Choi S.R."/>
            <person name="Kim H.G."/>
            <person name="Park J.Y."/>
            <person name="Lim Y.P."/>
            <person name="Ludwig-Muller J."/>
            <person name="Dixelius C."/>
        </authorList>
    </citation>
    <scope>NUCLEOTIDE SEQUENCE</scope>
    <source>
        <tissue evidence="2">Potato root galls</tissue>
    </source>
</reference>